<protein>
    <submittedName>
        <fullName evidence="7">Anion transporter</fullName>
    </submittedName>
</protein>
<dbReference type="CDD" id="cd01115">
    <property type="entry name" value="SLC13_permease"/>
    <property type="match status" value="1"/>
</dbReference>
<dbReference type="InterPro" id="IPR031312">
    <property type="entry name" value="Na/sul_symport_CS"/>
</dbReference>
<proteinExistence type="predicted"/>
<feature type="transmembrane region" description="Helical" evidence="6">
    <location>
        <begin position="248"/>
        <end position="264"/>
    </location>
</feature>
<name>A0A2X0QTS9_9PROT</name>
<dbReference type="PANTHER" id="PTHR10283">
    <property type="entry name" value="SOLUTE CARRIER FAMILY 13 MEMBER"/>
    <property type="match status" value="1"/>
</dbReference>
<feature type="transmembrane region" description="Helical" evidence="6">
    <location>
        <begin position="82"/>
        <end position="101"/>
    </location>
</feature>
<accession>A0A2X0QTS9</accession>
<evidence type="ECO:0000256" key="4">
    <source>
        <dbReference type="ARBA" id="ARBA00022989"/>
    </source>
</evidence>
<feature type="transmembrane region" description="Helical" evidence="6">
    <location>
        <begin position="50"/>
        <end position="70"/>
    </location>
</feature>
<evidence type="ECO:0000256" key="3">
    <source>
        <dbReference type="ARBA" id="ARBA00022692"/>
    </source>
</evidence>
<organism evidence="7">
    <name type="scientific">Candidatus Nitrotoga fabula</name>
    <dbReference type="NCBI Taxonomy" id="2182327"/>
    <lineage>
        <taxon>Bacteria</taxon>
        <taxon>Pseudomonadati</taxon>
        <taxon>Pseudomonadota</taxon>
        <taxon>Betaproteobacteria</taxon>
        <taxon>Nitrosomonadales</taxon>
        <taxon>Gallionellaceae</taxon>
        <taxon>Candidatus Nitrotoga</taxon>
    </lineage>
</organism>
<feature type="transmembrane region" description="Helical" evidence="6">
    <location>
        <begin position="345"/>
        <end position="367"/>
    </location>
</feature>
<gene>
    <name evidence="7" type="ORF">NITFAB_1163</name>
</gene>
<sequence length="457" mass="48889">MLKISWSLILGPLLALIIATSMNASGWDVKACWTSAIVTLCVVWWIFEPIPIPATSIIPLAVFPLIGVLTKEDIARAYGDDMVLLMLGGFMISAALAHSGTHHRLAVGLIRIIGGYSSRRIVFGFLCACAFISIWISNTATTLMMLPLALAVIDQSEDKKLAIPLLLSVAYGSSIGGLGSPIGTPPNLVFMREYESFTGITVGFTQWMSWGVPVILLMVPLTGLWLTRHLHFKGELMMPPTGPWRSEERRMLLIFGLTVLTWITRNEPFGGWSLWLNLKGASDATVALIAVLAMFLIPNGRGGKLLDWDTAVKVPWGILILFAAGIAIAQAFVETGLSKAVGEQLTILSGLHPLIIIAFIAIAVTFLTETTSNTATVVLLMPILGPAAQAANIDPAMLMLPAAMSASYGFMMPVGTAPNAIVFGTGVVPINSMVREGLALNFIGAAVITAVCYWLVG</sequence>
<dbReference type="AlphaFoldDB" id="A0A2X0QTS9"/>
<evidence type="ECO:0000256" key="5">
    <source>
        <dbReference type="ARBA" id="ARBA00023136"/>
    </source>
</evidence>
<comment type="subcellular location">
    <subcellularLocation>
        <location evidence="1">Membrane</location>
        <topology evidence="1">Multi-pass membrane protein</topology>
    </subcellularLocation>
</comment>
<dbReference type="NCBIfam" id="TIGR00785">
    <property type="entry name" value="dass"/>
    <property type="match status" value="1"/>
</dbReference>
<dbReference type="GO" id="GO:0015141">
    <property type="term" value="F:succinate transmembrane transporter activity"/>
    <property type="evidence" value="ECO:0007669"/>
    <property type="project" value="UniProtKB-ARBA"/>
</dbReference>
<evidence type="ECO:0000256" key="6">
    <source>
        <dbReference type="SAM" id="Phobius"/>
    </source>
</evidence>
<feature type="transmembrane region" description="Helical" evidence="6">
    <location>
        <begin position="411"/>
        <end position="431"/>
    </location>
</feature>
<feature type="transmembrane region" description="Helical" evidence="6">
    <location>
        <begin position="438"/>
        <end position="456"/>
    </location>
</feature>
<reference evidence="7" key="1">
    <citation type="submission" date="2018-05" db="EMBL/GenBank/DDBJ databases">
        <authorList>
            <person name="Lanie J.A."/>
            <person name="Ng W.-L."/>
            <person name="Kazmierczak K.M."/>
            <person name="Andrzejewski T.M."/>
            <person name="Davidsen T.M."/>
            <person name="Wayne K.J."/>
            <person name="Tettelin H."/>
            <person name="Glass J.I."/>
            <person name="Rusch D."/>
            <person name="Podicherti R."/>
            <person name="Tsui H.-C.T."/>
            <person name="Winkler M.E."/>
        </authorList>
    </citation>
    <scope>NUCLEOTIDE SEQUENCE</scope>
    <source>
        <strain evidence="7">KNB</strain>
    </source>
</reference>
<dbReference type="PANTHER" id="PTHR10283:SF82">
    <property type="entry name" value="SOLUTE CARRIER FAMILY 13 MEMBER 2"/>
    <property type="match status" value="1"/>
</dbReference>
<feature type="transmembrane region" description="Helical" evidence="6">
    <location>
        <begin position="121"/>
        <end position="149"/>
    </location>
</feature>
<evidence type="ECO:0000256" key="1">
    <source>
        <dbReference type="ARBA" id="ARBA00004141"/>
    </source>
</evidence>
<keyword evidence="4 6" id="KW-1133">Transmembrane helix</keyword>
<keyword evidence="3 6" id="KW-0812">Transmembrane</keyword>
<feature type="transmembrane region" description="Helical" evidence="6">
    <location>
        <begin position="374"/>
        <end position="391"/>
    </location>
</feature>
<keyword evidence="5 6" id="KW-0472">Membrane</keyword>
<keyword evidence="2" id="KW-0813">Transport</keyword>
<dbReference type="GO" id="GO:0005886">
    <property type="term" value="C:plasma membrane"/>
    <property type="evidence" value="ECO:0007669"/>
    <property type="project" value="TreeGrafter"/>
</dbReference>
<feature type="transmembrane region" description="Helical" evidence="6">
    <location>
        <begin position="284"/>
        <end position="302"/>
    </location>
</feature>
<feature type="transmembrane region" description="Helical" evidence="6">
    <location>
        <begin position="314"/>
        <end position="333"/>
    </location>
</feature>
<evidence type="ECO:0000256" key="2">
    <source>
        <dbReference type="ARBA" id="ARBA00022448"/>
    </source>
</evidence>
<feature type="transmembrane region" description="Helical" evidence="6">
    <location>
        <begin position="207"/>
        <end position="227"/>
    </location>
</feature>
<dbReference type="PROSITE" id="PS01271">
    <property type="entry name" value="NA_SULFATE"/>
    <property type="match status" value="1"/>
</dbReference>
<evidence type="ECO:0000313" key="7">
    <source>
        <dbReference type="EMBL" id="SPS05573.1"/>
    </source>
</evidence>
<dbReference type="EMBL" id="LS423452">
    <property type="protein sequence ID" value="SPS05573.1"/>
    <property type="molecule type" value="Genomic_DNA"/>
</dbReference>
<dbReference type="InterPro" id="IPR001898">
    <property type="entry name" value="SLC13A/DASS"/>
</dbReference>
<dbReference type="Pfam" id="PF00939">
    <property type="entry name" value="Na_sulph_symp"/>
    <property type="match status" value="1"/>
</dbReference>